<dbReference type="EMBL" id="JAANIU010008125">
    <property type="protein sequence ID" value="KAG1535787.1"/>
    <property type="molecule type" value="Genomic_DNA"/>
</dbReference>
<comment type="caution">
    <text evidence="2">The sequence shown here is derived from an EMBL/GenBank/DDBJ whole genome shotgun (WGS) entry which is preliminary data.</text>
</comment>
<feature type="compositionally biased region" description="Low complexity" evidence="1">
    <location>
        <begin position="28"/>
        <end position="53"/>
    </location>
</feature>
<gene>
    <name evidence="2" type="ORF">G6F50_015219</name>
</gene>
<evidence type="ECO:0000313" key="2">
    <source>
        <dbReference type="EMBL" id="KAG1535787.1"/>
    </source>
</evidence>
<organism evidence="2 3">
    <name type="scientific">Rhizopus delemar</name>
    <dbReference type="NCBI Taxonomy" id="936053"/>
    <lineage>
        <taxon>Eukaryota</taxon>
        <taxon>Fungi</taxon>
        <taxon>Fungi incertae sedis</taxon>
        <taxon>Mucoromycota</taxon>
        <taxon>Mucoromycotina</taxon>
        <taxon>Mucoromycetes</taxon>
        <taxon>Mucorales</taxon>
        <taxon>Mucorineae</taxon>
        <taxon>Rhizopodaceae</taxon>
        <taxon>Rhizopus</taxon>
    </lineage>
</organism>
<accession>A0A9P6XZ63</accession>
<reference evidence="2 3" key="1">
    <citation type="journal article" date="2020" name="Microb. Genom.">
        <title>Genetic diversity of clinical and environmental Mucorales isolates obtained from an investigation of mucormycosis cases among solid organ transplant recipients.</title>
        <authorList>
            <person name="Nguyen M.H."/>
            <person name="Kaul D."/>
            <person name="Muto C."/>
            <person name="Cheng S.J."/>
            <person name="Richter R.A."/>
            <person name="Bruno V.M."/>
            <person name="Liu G."/>
            <person name="Beyhan S."/>
            <person name="Sundermann A.J."/>
            <person name="Mounaud S."/>
            <person name="Pasculle A.W."/>
            <person name="Nierman W.C."/>
            <person name="Driscoll E."/>
            <person name="Cumbie R."/>
            <person name="Clancy C.J."/>
            <person name="Dupont C.L."/>
        </authorList>
    </citation>
    <scope>NUCLEOTIDE SEQUENCE [LARGE SCALE GENOMIC DNA]</scope>
    <source>
        <strain evidence="2 3">GL24</strain>
    </source>
</reference>
<dbReference type="AlphaFoldDB" id="A0A9P6XZ63"/>
<protein>
    <submittedName>
        <fullName evidence="2">Uncharacterized protein</fullName>
    </submittedName>
</protein>
<feature type="compositionally biased region" description="Polar residues" evidence="1">
    <location>
        <begin position="17"/>
        <end position="27"/>
    </location>
</feature>
<name>A0A9P6XZ63_9FUNG</name>
<evidence type="ECO:0000256" key="1">
    <source>
        <dbReference type="SAM" id="MobiDB-lite"/>
    </source>
</evidence>
<sequence>MSTGTTSRLIAVGGGSTSDNSGTATSGSPTPRAPLTTPAPKKASPANPRSASAGIPVKVHGTWDSKSIVVSSIVCANTRNATRRSVGHEREY</sequence>
<keyword evidence="3" id="KW-1185">Reference proteome</keyword>
<dbReference type="Proteomes" id="UP000740926">
    <property type="component" value="Unassembled WGS sequence"/>
</dbReference>
<proteinExistence type="predicted"/>
<feature type="region of interest" description="Disordered" evidence="1">
    <location>
        <begin position="1"/>
        <end position="55"/>
    </location>
</feature>
<evidence type="ECO:0000313" key="3">
    <source>
        <dbReference type="Proteomes" id="UP000740926"/>
    </source>
</evidence>